<dbReference type="EMBL" id="JASJEU010000025">
    <property type="protein sequence ID" value="MDJ1651831.1"/>
    <property type="molecule type" value="Genomic_DNA"/>
</dbReference>
<dbReference type="Proteomes" id="UP001232750">
    <property type="component" value="Unassembled WGS sequence"/>
</dbReference>
<reference evidence="1 2" key="1">
    <citation type="submission" date="2023-05" db="EMBL/GenBank/DDBJ databases">
        <title>Gordonibacter KGMB12511T sp. nov., isolated from faeces of healthy Korean.</title>
        <authorList>
            <person name="Kim H.S."/>
            <person name="Kim J.-S."/>
            <person name="Suh M.K."/>
            <person name="Eom M.K."/>
            <person name="Do H.E."/>
            <person name="Lee J.-S."/>
        </authorList>
    </citation>
    <scope>NUCLEOTIDE SEQUENCE [LARGE SCALE GENOMIC DNA]</scope>
    <source>
        <strain evidence="1 2">KGMB12511</strain>
    </source>
</reference>
<sequence>MVRKAVKRPSIIAKTEDGSPMVEVFSMRTEGDRLIMDCKALDSMRMDVVVTTEDIAKGMPVVKESKAAIIAFAKQIPAAIRRQKKAEKGAREDRS</sequence>
<name>A0ABT7DQM1_9ACTN</name>
<evidence type="ECO:0000313" key="2">
    <source>
        <dbReference type="Proteomes" id="UP001232750"/>
    </source>
</evidence>
<dbReference type="RefSeq" id="WP_283833183.1">
    <property type="nucleotide sequence ID" value="NZ_JASJEU010000025.1"/>
</dbReference>
<gene>
    <name evidence="1" type="ORF">QNJ86_13555</name>
</gene>
<keyword evidence="2" id="KW-1185">Reference proteome</keyword>
<comment type="caution">
    <text evidence="1">The sequence shown here is derived from an EMBL/GenBank/DDBJ whole genome shotgun (WGS) entry which is preliminary data.</text>
</comment>
<accession>A0ABT7DQM1</accession>
<protein>
    <recommendedName>
        <fullName evidence="3">Flagellar protein FlbD</fullName>
    </recommendedName>
</protein>
<evidence type="ECO:0000313" key="1">
    <source>
        <dbReference type="EMBL" id="MDJ1651831.1"/>
    </source>
</evidence>
<proteinExistence type="predicted"/>
<evidence type="ECO:0008006" key="3">
    <source>
        <dbReference type="Google" id="ProtNLM"/>
    </source>
</evidence>
<organism evidence="1 2">
    <name type="scientific">Gordonibacter faecis</name>
    <dbReference type="NCBI Taxonomy" id="3047475"/>
    <lineage>
        <taxon>Bacteria</taxon>
        <taxon>Bacillati</taxon>
        <taxon>Actinomycetota</taxon>
        <taxon>Coriobacteriia</taxon>
        <taxon>Eggerthellales</taxon>
        <taxon>Eggerthellaceae</taxon>
        <taxon>Gordonibacter</taxon>
    </lineage>
</organism>